<name>A0A645ENQ8_9ZZZZ</name>
<protein>
    <submittedName>
        <fullName evidence="1">Uncharacterized protein</fullName>
    </submittedName>
</protein>
<proteinExistence type="predicted"/>
<reference evidence="1" key="1">
    <citation type="submission" date="2019-08" db="EMBL/GenBank/DDBJ databases">
        <authorList>
            <person name="Kucharzyk K."/>
            <person name="Murdoch R.W."/>
            <person name="Higgins S."/>
            <person name="Loffler F."/>
        </authorList>
    </citation>
    <scope>NUCLEOTIDE SEQUENCE</scope>
</reference>
<dbReference type="EMBL" id="VSSQ01049568">
    <property type="protein sequence ID" value="MPN03641.1"/>
    <property type="molecule type" value="Genomic_DNA"/>
</dbReference>
<accession>A0A645ENQ8</accession>
<evidence type="ECO:0000313" key="1">
    <source>
        <dbReference type="EMBL" id="MPN03641.1"/>
    </source>
</evidence>
<dbReference type="AlphaFoldDB" id="A0A645ENQ8"/>
<comment type="caution">
    <text evidence="1">The sequence shown here is derived from an EMBL/GenBank/DDBJ whole genome shotgun (WGS) entry which is preliminary data.</text>
</comment>
<organism evidence="1">
    <name type="scientific">bioreactor metagenome</name>
    <dbReference type="NCBI Taxonomy" id="1076179"/>
    <lineage>
        <taxon>unclassified sequences</taxon>
        <taxon>metagenomes</taxon>
        <taxon>ecological metagenomes</taxon>
    </lineage>
</organism>
<sequence length="68" mass="8006">MHPKIRFFDAVVKDGQHEELYWLLYNFHGYSMGQIYILLLIRQVDNEALAPLPRLIVPQLSIGSFQDF</sequence>
<gene>
    <name evidence="1" type="ORF">SDC9_150872</name>
</gene>